<dbReference type="Proteomes" id="UP000184300">
    <property type="component" value="Unassembled WGS sequence"/>
</dbReference>
<dbReference type="GeneID" id="34466815"/>
<feature type="domain" description="CHAT" evidence="1">
    <location>
        <begin position="9"/>
        <end position="81"/>
    </location>
</feature>
<evidence type="ECO:0000313" key="3">
    <source>
        <dbReference type="Proteomes" id="UP000184300"/>
    </source>
</evidence>
<name>A0A1L9VCM8_ASPGL</name>
<dbReference type="Pfam" id="PF12770">
    <property type="entry name" value="CHAT"/>
    <property type="match status" value="1"/>
</dbReference>
<accession>A0A1L9VCM8</accession>
<evidence type="ECO:0000313" key="2">
    <source>
        <dbReference type="EMBL" id="OJJ81701.1"/>
    </source>
</evidence>
<dbReference type="RefSeq" id="XP_022398399.1">
    <property type="nucleotide sequence ID" value="XM_022550555.1"/>
</dbReference>
<dbReference type="AlphaFoldDB" id="A0A1L9VCM8"/>
<evidence type="ECO:0000259" key="1">
    <source>
        <dbReference type="Pfam" id="PF12770"/>
    </source>
</evidence>
<feature type="non-terminal residue" evidence="2">
    <location>
        <position position="92"/>
    </location>
</feature>
<proteinExistence type="predicted"/>
<feature type="non-terminal residue" evidence="2">
    <location>
        <position position="1"/>
    </location>
</feature>
<dbReference type="VEuPathDB" id="FungiDB:ASPGLDRAFT_94019"/>
<dbReference type="InterPro" id="IPR024983">
    <property type="entry name" value="CHAT_dom"/>
</dbReference>
<dbReference type="EMBL" id="KV878905">
    <property type="protein sequence ID" value="OJJ81701.1"/>
    <property type="molecule type" value="Genomic_DNA"/>
</dbReference>
<sequence length="92" mass="10379">DINIRKQSPFLAYLSACGTVQVRDTRFLDESIHLISAFQLAGFCHAIGTLWEVNDELCIDMARITYEGMRDGDMTDKSVCQGLHNATRVLRD</sequence>
<dbReference type="STRING" id="1160497.A0A1L9VCM8"/>
<dbReference type="OrthoDB" id="9991317at2759"/>
<reference evidence="3" key="1">
    <citation type="journal article" date="2017" name="Genome Biol.">
        <title>Comparative genomics reveals high biological diversity and specific adaptations in the industrially and medically important fungal genus Aspergillus.</title>
        <authorList>
            <person name="de Vries R.P."/>
            <person name="Riley R."/>
            <person name="Wiebenga A."/>
            <person name="Aguilar-Osorio G."/>
            <person name="Amillis S."/>
            <person name="Uchima C.A."/>
            <person name="Anderluh G."/>
            <person name="Asadollahi M."/>
            <person name="Askin M."/>
            <person name="Barry K."/>
            <person name="Battaglia E."/>
            <person name="Bayram O."/>
            <person name="Benocci T."/>
            <person name="Braus-Stromeyer S.A."/>
            <person name="Caldana C."/>
            <person name="Canovas D."/>
            <person name="Cerqueira G.C."/>
            <person name="Chen F."/>
            <person name="Chen W."/>
            <person name="Choi C."/>
            <person name="Clum A."/>
            <person name="Dos Santos R.A."/>
            <person name="Damasio A.R."/>
            <person name="Diallinas G."/>
            <person name="Emri T."/>
            <person name="Fekete E."/>
            <person name="Flipphi M."/>
            <person name="Freyberg S."/>
            <person name="Gallo A."/>
            <person name="Gournas C."/>
            <person name="Habgood R."/>
            <person name="Hainaut M."/>
            <person name="Harispe M.L."/>
            <person name="Henrissat B."/>
            <person name="Hilden K.S."/>
            <person name="Hope R."/>
            <person name="Hossain A."/>
            <person name="Karabika E."/>
            <person name="Karaffa L."/>
            <person name="Karanyi Z."/>
            <person name="Krasevec N."/>
            <person name="Kuo A."/>
            <person name="Kusch H."/>
            <person name="LaButti K."/>
            <person name="Lagendijk E.L."/>
            <person name="Lapidus A."/>
            <person name="Levasseur A."/>
            <person name="Lindquist E."/>
            <person name="Lipzen A."/>
            <person name="Logrieco A.F."/>
            <person name="MacCabe A."/>
            <person name="Maekelae M.R."/>
            <person name="Malavazi I."/>
            <person name="Melin P."/>
            <person name="Meyer V."/>
            <person name="Mielnichuk N."/>
            <person name="Miskei M."/>
            <person name="Molnar A.P."/>
            <person name="Mule G."/>
            <person name="Ngan C.Y."/>
            <person name="Orejas M."/>
            <person name="Orosz E."/>
            <person name="Ouedraogo J.P."/>
            <person name="Overkamp K.M."/>
            <person name="Park H.-S."/>
            <person name="Perrone G."/>
            <person name="Piumi F."/>
            <person name="Punt P.J."/>
            <person name="Ram A.F."/>
            <person name="Ramon A."/>
            <person name="Rauscher S."/>
            <person name="Record E."/>
            <person name="Riano-Pachon D.M."/>
            <person name="Robert V."/>
            <person name="Roehrig J."/>
            <person name="Ruller R."/>
            <person name="Salamov A."/>
            <person name="Salih N.S."/>
            <person name="Samson R.A."/>
            <person name="Sandor E."/>
            <person name="Sanguinetti M."/>
            <person name="Schuetze T."/>
            <person name="Sepcic K."/>
            <person name="Shelest E."/>
            <person name="Sherlock G."/>
            <person name="Sophianopoulou V."/>
            <person name="Squina F.M."/>
            <person name="Sun H."/>
            <person name="Susca A."/>
            <person name="Todd R.B."/>
            <person name="Tsang A."/>
            <person name="Unkles S.E."/>
            <person name="van de Wiele N."/>
            <person name="van Rossen-Uffink D."/>
            <person name="Oliveira J.V."/>
            <person name="Vesth T.C."/>
            <person name="Visser J."/>
            <person name="Yu J.-H."/>
            <person name="Zhou M."/>
            <person name="Andersen M.R."/>
            <person name="Archer D.B."/>
            <person name="Baker S.E."/>
            <person name="Benoit I."/>
            <person name="Brakhage A.A."/>
            <person name="Braus G.H."/>
            <person name="Fischer R."/>
            <person name="Frisvad J.C."/>
            <person name="Goldman G.H."/>
            <person name="Houbraken J."/>
            <person name="Oakley B."/>
            <person name="Pocsi I."/>
            <person name="Scazzocchio C."/>
            <person name="Seiboth B."/>
            <person name="vanKuyk P.A."/>
            <person name="Wortman J."/>
            <person name="Dyer P.S."/>
            <person name="Grigoriev I.V."/>
        </authorList>
    </citation>
    <scope>NUCLEOTIDE SEQUENCE [LARGE SCALE GENOMIC DNA]</scope>
    <source>
        <strain evidence="3">CBS 516.65</strain>
    </source>
</reference>
<protein>
    <recommendedName>
        <fullName evidence="1">CHAT domain-containing protein</fullName>
    </recommendedName>
</protein>
<gene>
    <name evidence="2" type="ORF">ASPGLDRAFT_94019</name>
</gene>
<keyword evidence="3" id="KW-1185">Reference proteome</keyword>
<organism evidence="2 3">
    <name type="scientific">Aspergillus glaucus CBS 516.65</name>
    <dbReference type="NCBI Taxonomy" id="1160497"/>
    <lineage>
        <taxon>Eukaryota</taxon>
        <taxon>Fungi</taxon>
        <taxon>Dikarya</taxon>
        <taxon>Ascomycota</taxon>
        <taxon>Pezizomycotina</taxon>
        <taxon>Eurotiomycetes</taxon>
        <taxon>Eurotiomycetidae</taxon>
        <taxon>Eurotiales</taxon>
        <taxon>Aspergillaceae</taxon>
        <taxon>Aspergillus</taxon>
        <taxon>Aspergillus subgen. Aspergillus</taxon>
    </lineage>
</organism>